<sequence length="55" mass="6492">MDKKEFFFYGDKIASSAFGLPRNDKLDETTKDLNRIRTQVIMFYNLKGEKLCQNI</sequence>
<proteinExistence type="predicted"/>
<comment type="caution">
    <text evidence="1">The sequence shown here is derived from an EMBL/GenBank/DDBJ whole genome shotgun (WGS) entry which is preliminary data.</text>
</comment>
<dbReference type="Proteomes" id="UP000033428">
    <property type="component" value="Unassembled WGS sequence"/>
</dbReference>
<name>A0A0F0CJL6_9BACT</name>
<keyword evidence="2" id="KW-1185">Reference proteome</keyword>
<organism evidence="1 2">
    <name type="scientific">Candidatus Omnitrophus magneticus</name>
    <dbReference type="NCBI Taxonomy" id="1609969"/>
    <lineage>
        <taxon>Bacteria</taxon>
        <taxon>Pseudomonadati</taxon>
        <taxon>Candidatus Omnitrophota</taxon>
        <taxon>Candidatus Omnitrophus</taxon>
    </lineage>
</organism>
<dbReference type="AlphaFoldDB" id="A0A0F0CJL6"/>
<protein>
    <submittedName>
        <fullName evidence="1">Uncharacterized protein</fullName>
    </submittedName>
</protein>
<accession>A0A0F0CJL6</accession>
<evidence type="ECO:0000313" key="1">
    <source>
        <dbReference type="EMBL" id="KJJ83518.1"/>
    </source>
</evidence>
<dbReference type="EMBL" id="JYNY01000547">
    <property type="protein sequence ID" value="KJJ83518.1"/>
    <property type="molecule type" value="Genomic_DNA"/>
</dbReference>
<gene>
    <name evidence="1" type="ORF">OMAG_002605</name>
</gene>
<evidence type="ECO:0000313" key="2">
    <source>
        <dbReference type="Proteomes" id="UP000033428"/>
    </source>
</evidence>
<reference evidence="1 2" key="1">
    <citation type="submission" date="2015-02" db="EMBL/GenBank/DDBJ databases">
        <title>Single-cell genomics of uncultivated deep-branching MTB reveals a conserved set of magnetosome genes.</title>
        <authorList>
            <person name="Kolinko S."/>
            <person name="Richter M."/>
            <person name="Glockner F.O."/>
            <person name="Brachmann A."/>
            <person name="Schuler D."/>
        </authorList>
    </citation>
    <scope>NUCLEOTIDE SEQUENCE [LARGE SCALE GENOMIC DNA]</scope>
    <source>
        <strain evidence="1">SKK-01</strain>
    </source>
</reference>